<feature type="domain" description="THUMP-like" evidence="2">
    <location>
        <begin position="323"/>
        <end position="394"/>
    </location>
</feature>
<dbReference type="InterPro" id="IPR041698">
    <property type="entry name" value="Methyltransf_25"/>
</dbReference>
<reference evidence="4" key="1">
    <citation type="submission" date="2019-10" db="EMBL/GenBank/DDBJ databases">
        <title>Streptomyces sp. nov., a novel actinobacterium isolated from alkaline environment.</title>
        <authorList>
            <person name="Golinska P."/>
        </authorList>
    </citation>
    <scope>NUCLEOTIDE SEQUENCE [LARGE SCALE GENOMIC DNA]</scope>
    <source>
        <strain evidence="4">DSM 42108</strain>
    </source>
</reference>
<proteinExistence type="predicted"/>
<dbReference type="GO" id="GO:0032259">
    <property type="term" value="P:methylation"/>
    <property type="evidence" value="ECO:0007669"/>
    <property type="project" value="UniProtKB-KW"/>
</dbReference>
<keyword evidence="3" id="KW-0808">Transferase</keyword>
<evidence type="ECO:0000313" key="3">
    <source>
        <dbReference type="EMBL" id="MBB0231417.1"/>
    </source>
</evidence>
<name>A0A7W3T5P1_9ACTN</name>
<comment type="caution">
    <text evidence="3">The sequence shown here is derived from an EMBL/GenBank/DDBJ whole genome shotgun (WGS) entry which is preliminary data.</text>
</comment>
<dbReference type="Pfam" id="PF18096">
    <property type="entry name" value="Thump_like"/>
    <property type="match status" value="1"/>
</dbReference>
<dbReference type="SUPFAM" id="SSF53335">
    <property type="entry name" value="S-adenosyl-L-methionine-dependent methyltransferases"/>
    <property type="match status" value="1"/>
</dbReference>
<accession>A0A7W3T5P1</accession>
<dbReference type="Pfam" id="PF13649">
    <property type="entry name" value="Methyltransf_25"/>
    <property type="match status" value="1"/>
</dbReference>
<dbReference type="EMBL" id="VKHS01000509">
    <property type="protein sequence ID" value="MBB0231417.1"/>
    <property type="molecule type" value="Genomic_DNA"/>
</dbReference>
<dbReference type="PANTHER" id="PTHR14741">
    <property type="entry name" value="S-ADENOSYLMETHIONINE-DEPENDENT METHYLTRANSFERASE RELATED"/>
    <property type="match status" value="1"/>
</dbReference>
<dbReference type="CDD" id="cd02440">
    <property type="entry name" value="AdoMet_MTases"/>
    <property type="match status" value="1"/>
</dbReference>
<feature type="domain" description="Methyltransferase" evidence="1">
    <location>
        <begin position="96"/>
        <end position="153"/>
    </location>
</feature>
<keyword evidence="3" id="KW-0489">Methyltransferase</keyword>
<evidence type="ECO:0000313" key="4">
    <source>
        <dbReference type="Proteomes" id="UP000530234"/>
    </source>
</evidence>
<dbReference type="Gene3D" id="3.40.50.150">
    <property type="entry name" value="Vaccinia Virus protein VP39"/>
    <property type="match status" value="1"/>
</dbReference>
<evidence type="ECO:0000259" key="1">
    <source>
        <dbReference type="Pfam" id="PF13649"/>
    </source>
</evidence>
<dbReference type="InterPro" id="IPR029063">
    <property type="entry name" value="SAM-dependent_MTases_sf"/>
</dbReference>
<gene>
    <name evidence="3" type="ORF">FOE67_18365</name>
</gene>
<evidence type="ECO:0000259" key="2">
    <source>
        <dbReference type="Pfam" id="PF18096"/>
    </source>
</evidence>
<protein>
    <submittedName>
        <fullName evidence="3">Methyltransferase domain-containing protein</fullName>
    </submittedName>
</protein>
<organism evidence="3 4">
    <name type="scientific">Streptomyces calidiresistens</name>
    <dbReference type="NCBI Taxonomy" id="1485586"/>
    <lineage>
        <taxon>Bacteria</taxon>
        <taxon>Bacillati</taxon>
        <taxon>Actinomycetota</taxon>
        <taxon>Actinomycetes</taxon>
        <taxon>Kitasatosporales</taxon>
        <taxon>Streptomycetaceae</taxon>
        <taxon>Streptomyces</taxon>
    </lineage>
</organism>
<dbReference type="GO" id="GO:0008168">
    <property type="term" value="F:methyltransferase activity"/>
    <property type="evidence" value="ECO:0007669"/>
    <property type="project" value="UniProtKB-KW"/>
</dbReference>
<dbReference type="AlphaFoldDB" id="A0A7W3T5P1"/>
<dbReference type="Proteomes" id="UP000530234">
    <property type="component" value="Unassembled WGS sequence"/>
</dbReference>
<dbReference type="InterPro" id="IPR041497">
    <property type="entry name" value="Thump-like"/>
</dbReference>
<keyword evidence="4" id="KW-1185">Reference proteome</keyword>
<dbReference type="PANTHER" id="PTHR14741:SF32">
    <property type="entry name" value="TRIMETHYLGUANOSINE SYNTHASE"/>
    <property type="match status" value="1"/>
</dbReference>
<sequence length="408" mass="43171">MLHALRTGTGRRLLEAVRDHAPGEELALATRLRRDHPADLVAAALTMARLRVRARAKFGPEADTMWFTADGVEQATRAPVAAHRARRLVAAGAERVVDLCCGNGGDALALARAGLEVVAVDRSPWACAVAEANAAELGLADRIRVVRGDVTDPSVIGDAGAPGTAVFIDPARRDGRGRTFDPEAYSPPLSRALDIARRAPLAAVKVAPGIPHEALPPDAETEWVSDGGEVKEAVLWFGTGAPHPRRATLLPGGHGVTGDGSPAPDPRSDGAHGVVDRYLYEPDGAVIRAGLVGAVARIIGARLIDPRIAYLTSDTAVRTPWAAAWEITDVLPFNLKRLRALLRDREVGTLTIKKRGFAMTPEELRRRLAPRGPNACTLVVTRLGDRPLVLVARPPVEPGGPDGASSPV</sequence>